<dbReference type="AlphaFoldDB" id="A0A1I2BLZ0"/>
<organism evidence="1 2">
    <name type="scientific">Nannocystis exedens</name>
    <dbReference type="NCBI Taxonomy" id="54"/>
    <lineage>
        <taxon>Bacteria</taxon>
        <taxon>Pseudomonadati</taxon>
        <taxon>Myxococcota</taxon>
        <taxon>Polyangia</taxon>
        <taxon>Nannocystales</taxon>
        <taxon>Nannocystaceae</taxon>
        <taxon>Nannocystis</taxon>
    </lineage>
</organism>
<evidence type="ECO:0000313" key="2">
    <source>
        <dbReference type="Proteomes" id="UP000199400"/>
    </source>
</evidence>
<reference evidence="2" key="1">
    <citation type="submission" date="2016-10" db="EMBL/GenBank/DDBJ databases">
        <authorList>
            <person name="Varghese N."/>
            <person name="Submissions S."/>
        </authorList>
    </citation>
    <scope>NUCLEOTIDE SEQUENCE [LARGE SCALE GENOMIC DNA]</scope>
    <source>
        <strain evidence="2">ATCC 25963</strain>
    </source>
</reference>
<keyword evidence="2" id="KW-1185">Reference proteome</keyword>
<accession>A0A1I2BLZ0</accession>
<gene>
    <name evidence="1" type="ORF">SAMN02745121_04760</name>
</gene>
<name>A0A1I2BLZ0_9BACT</name>
<evidence type="ECO:0000313" key="1">
    <source>
        <dbReference type="EMBL" id="SFE57176.1"/>
    </source>
</evidence>
<dbReference type="EMBL" id="FOMX01000015">
    <property type="protein sequence ID" value="SFE57176.1"/>
    <property type="molecule type" value="Genomic_DNA"/>
</dbReference>
<dbReference type="STRING" id="54.SAMN02745121_04760"/>
<sequence length="283" mass="30937">MADNKDIAVLAKKVYELSALALDELEDRKWEALLIVNAAISSAIADGVARMHADKEARWGAQIQEEGILSRLHPKWLLRTDDGKPPAIQHALASARDNPHRDLRTRLQALQFIAPADREPLTELARALATDAYAGARGDARDLFITRMRGLSKEWFKDPWLTLLPHDGNPPPVSILIENQGSTHDGGWHDDPTDDTELEKAQFLWADAIRTWDVDFLRDNPLSQLYLSVETAAMTAAETASEVASSANEAAKGVATIVKWAPYVAAGIPVLGLTTAALAAARQ</sequence>
<protein>
    <submittedName>
        <fullName evidence="1">Uncharacterized protein</fullName>
    </submittedName>
</protein>
<dbReference type="Proteomes" id="UP000199400">
    <property type="component" value="Unassembled WGS sequence"/>
</dbReference>
<proteinExistence type="predicted"/>
<dbReference type="RefSeq" id="WP_100793140.1">
    <property type="nucleotide sequence ID" value="NZ_FOMX01000015.1"/>
</dbReference>